<gene>
    <name evidence="12" type="ORF">VTJ49DRAFT_3318</name>
</gene>
<dbReference type="InterPro" id="IPR013087">
    <property type="entry name" value="Znf_C2H2_type"/>
</dbReference>
<evidence type="ECO:0000256" key="7">
    <source>
        <dbReference type="ARBA" id="ARBA00023242"/>
    </source>
</evidence>
<sequence length="749" mass="80192">MQQHHRTVAPATAGRPLARSVILPRSTRLSGGSLAGAVVGSVIGALLIAFCAYPFIIRAVRRRRQRHGDDLAEMGQVPGGPIMAASQDPDGTSYKGSSGSGPDVTTTQPPQSTAPGQKQSPTIPNGVAVTHGLPSPASSSPASPAHLPSPASLPGDTSPPARSPTEQSNQSRSAPKDRDSTRERSFSDSTRSPSRQLTGFTSAGITEEPESFDNSGTQAPSRSPTWKGSIRSIFGRRRSSYQRRDSRRSTLDHASSTRSPTLTDDFLPPQSVQPVQPVQPFQPVPSSGPAIHPEVRGLAWDYYNDPTLGSELSQSYFQPAVPPPEHPLASGPLDASLLPDQTTAPGFGFSQTVTGEPDNLPVDFSRQPTLLQAAPFPGSLQRTDTLPLPEIVSDIPSPPLLNYDIGPSAHPMHLMPPTTLTENAWYLEHGMPSMQNSPPPPAPEAVPSISVPTTNGPAPGQIQADAAKLSTQPCPSGQTPYQSPPQSALEPGSELYEEQVQFYANQMLNSAEYTTPPPSHGPSVDNTPETRLTPFTASPSPPAPLDDVVVHSNMAMPLPQVSVGLAPAPSLSVVPSPPSGLAVRPPQSPGYPVGPSTSPNLSAPLPSPGLSPTPSRGRSPDPSPGRSPGRSPARPEGGFKCEVCGAVKNSYHQFNHHKRYHERPWQCQYEGCERSFGTVTHLRRHINDKHNKTRKFYCTQPGCEYSRQGTKSFPRKDNWKRHMLKKHSIDPQNATDEDYLGDEMEGMMP</sequence>
<evidence type="ECO:0000313" key="12">
    <source>
        <dbReference type="EMBL" id="KAL1837845.1"/>
    </source>
</evidence>
<keyword evidence="3 8" id="KW-0863">Zinc-finger</keyword>
<reference evidence="12 13" key="1">
    <citation type="journal article" date="2024" name="Commun. Biol.">
        <title>Comparative genomic analysis of thermophilic fungi reveals convergent evolutionary adaptations and gene losses.</title>
        <authorList>
            <person name="Steindorff A.S."/>
            <person name="Aguilar-Pontes M.V."/>
            <person name="Robinson A.J."/>
            <person name="Andreopoulos B."/>
            <person name="LaButti K."/>
            <person name="Kuo A."/>
            <person name="Mondo S."/>
            <person name="Riley R."/>
            <person name="Otillar R."/>
            <person name="Haridas S."/>
            <person name="Lipzen A."/>
            <person name="Grimwood J."/>
            <person name="Schmutz J."/>
            <person name="Clum A."/>
            <person name="Reid I.D."/>
            <person name="Moisan M.C."/>
            <person name="Butler G."/>
            <person name="Nguyen T.T.M."/>
            <person name="Dewar K."/>
            <person name="Conant G."/>
            <person name="Drula E."/>
            <person name="Henrissat B."/>
            <person name="Hansel C."/>
            <person name="Singer S."/>
            <person name="Hutchinson M.I."/>
            <person name="de Vries R.P."/>
            <person name="Natvig D.O."/>
            <person name="Powell A.J."/>
            <person name="Tsang A."/>
            <person name="Grigoriev I.V."/>
        </authorList>
    </citation>
    <scope>NUCLEOTIDE SEQUENCE [LARGE SCALE GENOMIC DNA]</scope>
    <source>
        <strain evidence="12 13">CBS 620.91</strain>
    </source>
</reference>
<evidence type="ECO:0000256" key="6">
    <source>
        <dbReference type="ARBA" id="ARBA00023163"/>
    </source>
</evidence>
<feature type="compositionally biased region" description="Polar residues" evidence="9">
    <location>
        <begin position="164"/>
        <end position="173"/>
    </location>
</feature>
<feature type="region of interest" description="Disordered" evidence="9">
    <location>
        <begin position="71"/>
        <end position="292"/>
    </location>
</feature>
<evidence type="ECO:0000313" key="13">
    <source>
        <dbReference type="Proteomes" id="UP001583172"/>
    </source>
</evidence>
<keyword evidence="10" id="KW-0812">Transmembrane</keyword>
<comment type="caution">
    <text evidence="12">The sequence shown here is derived from an EMBL/GenBank/DDBJ whole genome shotgun (WGS) entry which is preliminary data.</text>
</comment>
<evidence type="ECO:0000256" key="8">
    <source>
        <dbReference type="PROSITE-ProRule" id="PRU00042"/>
    </source>
</evidence>
<evidence type="ECO:0000256" key="2">
    <source>
        <dbReference type="ARBA" id="ARBA00022723"/>
    </source>
</evidence>
<dbReference type="PROSITE" id="PS50157">
    <property type="entry name" value="ZINC_FINGER_C2H2_2"/>
    <property type="match status" value="1"/>
</dbReference>
<evidence type="ECO:0000256" key="5">
    <source>
        <dbReference type="ARBA" id="ARBA00023015"/>
    </source>
</evidence>
<dbReference type="Proteomes" id="UP001583172">
    <property type="component" value="Unassembled WGS sequence"/>
</dbReference>
<feature type="region of interest" description="Disordered" evidence="9">
    <location>
        <begin position="573"/>
        <end position="636"/>
    </location>
</feature>
<evidence type="ECO:0000259" key="11">
    <source>
        <dbReference type="PROSITE" id="PS50157"/>
    </source>
</evidence>
<keyword evidence="4" id="KW-0862">Zinc</keyword>
<dbReference type="Gene3D" id="3.30.160.60">
    <property type="entry name" value="Classic Zinc Finger"/>
    <property type="match status" value="2"/>
</dbReference>
<protein>
    <recommendedName>
        <fullName evidence="11">C2H2-type domain-containing protein</fullName>
    </recommendedName>
</protein>
<evidence type="ECO:0000256" key="3">
    <source>
        <dbReference type="ARBA" id="ARBA00022771"/>
    </source>
</evidence>
<feature type="compositionally biased region" description="Low complexity" evidence="9">
    <location>
        <begin position="133"/>
        <end position="154"/>
    </location>
</feature>
<keyword evidence="6" id="KW-0804">Transcription</keyword>
<feature type="compositionally biased region" description="Low complexity" evidence="9">
    <location>
        <begin position="624"/>
        <end position="636"/>
    </location>
</feature>
<feature type="compositionally biased region" description="Polar residues" evidence="9">
    <location>
        <begin position="252"/>
        <end position="262"/>
    </location>
</feature>
<accession>A0ABR3V7X3</accession>
<feature type="compositionally biased region" description="Polar residues" evidence="9">
    <location>
        <begin position="187"/>
        <end position="204"/>
    </location>
</feature>
<dbReference type="InterPro" id="IPR036236">
    <property type="entry name" value="Znf_C2H2_sf"/>
</dbReference>
<evidence type="ECO:0000256" key="9">
    <source>
        <dbReference type="SAM" id="MobiDB-lite"/>
    </source>
</evidence>
<feature type="compositionally biased region" description="Polar residues" evidence="9">
    <location>
        <begin position="212"/>
        <end position="226"/>
    </location>
</feature>
<proteinExistence type="predicted"/>
<feature type="compositionally biased region" description="Polar residues" evidence="9">
    <location>
        <begin position="469"/>
        <end position="486"/>
    </location>
</feature>
<dbReference type="SUPFAM" id="SSF57667">
    <property type="entry name" value="beta-beta-alpha zinc fingers"/>
    <property type="match status" value="1"/>
</dbReference>
<feature type="domain" description="C2H2-type" evidence="11">
    <location>
        <begin position="665"/>
        <end position="695"/>
    </location>
</feature>
<keyword evidence="5" id="KW-0805">Transcription regulation</keyword>
<dbReference type="SMART" id="SM00355">
    <property type="entry name" value="ZnF_C2H2"/>
    <property type="match status" value="3"/>
</dbReference>
<name>A0ABR3V7X3_HUMIN</name>
<feature type="compositionally biased region" description="Basic and acidic residues" evidence="9">
    <location>
        <begin position="242"/>
        <end position="251"/>
    </location>
</feature>
<keyword evidence="13" id="KW-1185">Reference proteome</keyword>
<keyword evidence="10" id="KW-0472">Membrane</keyword>
<dbReference type="InterPro" id="IPR051061">
    <property type="entry name" value="Zinc_finger_trans_reg"/>
</dbReference>
<evidence type="ECO:0000256" key="1">
    <source>
        <dbReference type="ARBA" id="ARBA00004123"/>
    </source>
</evidence>
<feature type="compositionally biased region" description="Low complexity" evidence="9">
    <location>
        <begin position="573"/>
        <end position="583"/>
    </location>
</feature>
<feature type="region of interest" description="Disordered" evidence="9">
    <location>
        <begin position="511"/>
        <end position="546"/>
    </location>
</feature>
<feature type="compositionally biased region" description="Polar residues" evidence="9">
    <location>
        <begin position="103"/>
        <end position="123"/>
    </location>
</feature>
<dbReference type="PANTHER" id="PTHR46179">
    <property type="entry name" value="ZINC FINGER PROTEIN"/>
    <property type="match status" value="1"/>
</dbReference>
<keyword evidence="2" id="KW-0479">Metal-binding</keyword>
<dbReference type="PANTHER" id="PTHR46179:SF13">
    <property type="entry name" value="C2H2-TYPE DOMAIN-CONTAINING PROTEIN"/>
    <property type="match status" value="1"/>
</dbReference>
<organism evidence="12 13">
    <name type="scientific">Humicola insolens</name>
    <name type="common">Soft-rot fungus</name>
    <dbReference type="NCBI Taxonomy" id="85995"/>
    <lineage>
        <taxon>Eukaryota</taxon>
        <taxon>Fungi</taxon>
        <taxon>Dikarya</taxon>
        <taxon>Ascomycota</taxon>
        <taxon>Pezizomycotina</taxon>
        <taxon>Sordariomycetes</taxon>
        <taxon>Sordariomycetidae</taxon>
        <taxon>Sordariales</taxon>
        <taxon>Chaetomiaceae</taxon>
        <taxon>Mycothermus</taxon>
    </lineage>
</organism>
<evidence type="ECO:0000256" key="10">
    <source>
        <dbReference type="SAM" id="Phobius"/>
    </source>
</evidence>
<comment type="subcellular location">
    <subcellularLocation>
        <location evidence="1">Nucleus</location>
    </subcellularLocation>
</comment>
<feature type="region of interest" description="Disordered" evidence="9">
    <location>
        <begin position="432"/>
        <end position="492"/>
    </location>
</feature>
<feature type="compositionally biased region" description="Basic and acidic residues" evidence="9">
    <location>
        <begin position="174"/>
        <end position="186"/>
    </location>
</feature>
<evidence type="ECO:0000256" key="4">
    <source>
        <dbReference type="ARBA" id="ARBA00022833"/>
    </source>
</evidence>
<feature type="transmembrane region" description="Helical" evidence="10">
    <location>
        <begin position="34"/>
        <end position="56"/>
    </location>
</feature>
<keyword evidence="7" id="KW-0539">Nucleus</keyword>
<feature type="compositionally biased region" description="Low complexity" evidence="9">
    <location>
        <begin position="595"/>
        <end position="604"/>
    </location>
</feature>
<dbReference type="PROSITE" id="PS00028">
    <property type="entry name" value="ZINC_FINGER_C2H2_1"/>
    <property type="match status" value="1"/>
</dbReference>
<keyword evidence="10" id="KW-1133">Transmembrane helix</keyword>
<feature type="compositionally biased region" description="Low complexity" evidence="9">
    <location>
        <begin position="268"/>
        <end position="287"/>
    </location>
</feature>
<dbReference type="EMBL" id="JAZGSY010000258">
    <property type="protein sequence ID" value="KAL1837845.1"/>
    <property type="molecule type" value="Genomic_DNA"/>
</dbReference>